<keyword evidence="2" id="KW-1185">Reference proteome</keyword>
<protein>
    <submittedName>
        <fullName evidence="1">Uncharacterized protein</fullName>
    </submittedName>
</protein>
<accession>A0A0K8PU59</accession>
<dbReference type="AlphaFoldDB" id="A0A0K8PU59"/>
<evidence type="ECO:0000313" key="2">
    <source>
        <dbReference type="Proteomes" id="UP000053859"/>
    </source>
</evidence>
<evidence type="ECO:0000313" key="1">
    <source>
        <dbReference type="EMBL" id="GAP50984.1"/>
    </source>
</evidence>
<reference evidence="1" key="1">
    <citation type="journal article" date="2015" name="Genome Announc.">
        <title>Draft Genome Sequence of Thiostrepton-Producing Streptomyces azureus ATCC 14921.</title>
        <authorList>
            <person name="Sakihara K."/>
            <person name="Maeda J."/>
            <person name="Tashiro K."/>
            <person name="Fujino Y."/>
            <person name="Kuhara S."/>
            <person name="Ohshima T."/>
            <person name="Ogata S."/>
            <person name="Doi K."/>
        </authorList>
    </citation>
    <scope>NUCLEOTIDE SEQUENCE [LARGE SCALE GENOMIC DNA]</scope>
    <source>
        <strain evidence="1">ATCC14921</strain>
    </source>
</reference>
<dbReference type="Proteomes" id="UP000053859">
    <property type="component" value="Unassembled WGS sequence"/>
</dbReference>
<dbReference type="EMBL" id="DF968357">
    <property type="protein sequence ID" value="GAP50984.1"/>
    <property type="molecule type" value="Genomic_DNA"/>
</dbReference>
<name>A0A0K8PU59_STRAJ</name>
<proteinExistence type="predicted"/>
<organism evidence="1 2">
    <name type="scientific">Streptomyces azureus</name>
    <dbReference type="NCBI Taxonomy" id="146537"/>
    <lineage>
        <taxon>Bacteria</taxon>
        <taxon>Bacillati</taxon>
        <taxon>Actinomycetota</taxon>
        <taxon>Actinomycetes</taxon>
        <taxon>Kitasatosporales</taxon>
        <taxon>Streptomycetaceae</taxon>
        <taxon>Streptomyces</taxon>
    </lineage>
</organism>
<sequence>MEADVHEHQGVRRRRFPEVGQALLMGEEGHVVVVPECRCHHRPRHTRRRRYVDAGAQRARHGQDLRPAVRRRARLRAVAQLPDRRLDPSPGLGGDRALAAQRVRQRCWGRPRPAKELAVCSALASPASRYDQRAQDMPPVFGVVAVAA</sequence>
<gene>
    <name evidence="1" type="ORF">SAZU_5844</name>
</gene>